<dbReference type="Proteomes" id="UP000306223">
    <property type="component" value="Unassembled WGS sequence"/>
</dbReference>
<accession>A0A4U0QY98</accession>
<keyword evidence="2" id="KW-1185">Reference proteome</keyword>
<dbReference type="AlphaFoldDB" id="A0A4U0QY98"/>
<reference evidence="1 2" key="1">
    <citation type="submission" date="2019-04" db="EMBL/GenBank/DDBJ databases">
        <authorList>
            <person name="Li J."/>
        </authorList>
    </citation>
    <scope>NUCLEOTIDE SEQUENCE [LARGE SCALE GENOMIC DNA]</scope>
    <source>
        <strain evidence="1 2">CCTCC AB2016182</strain>
    </source>
</reference>
<dbReference type="OrthoDB" id="7774365at2"/>
<protein>
    <recommendedName>
        <fullName evidence="3">Flagellar protein FlgN</fullName>
    </recommendedName>
</protein>
<dbReference type="EMBL" id="SUNH01000003">
    <property type="protein sequence ID" value="TJZ87313.1"/>
    <property type="molecule type" value="Genomic_DNA"/>
</dbReference>
<evidence type="ECO:0008006" key="3">
    <source>
        <dbReference type="Google" id="ProtNLM"/>
    </source>
</evidence>
<gene>
    <name evidence="1" type="ORF">FA740_01000</name>
</gene>
<evidence type="ECO:0000313" key="2">
    <source>
        <dbReference type="Proteomes" id="UP000306223"/>
    </source>
</evidence>
<organism evidence="1 2">
    <name type="scientific">Paracoccus hibiscisoli</name>
    <dbReference type="NCBI Taxonomy" id="2023261"/>
    <lineage>
        <taxon>Bacteria</taxon>
        <taxon>Pseudomonadati</taxon>
        <taxon>Pseudomonadota</taxon>
        <taxon>Alphaproteobacteria</taxon>
        <taxon>Rhodobacterales</taxon>
        <taxon>Paracoccaceae</taxon>
        <taxon>Paracoccus</taxon>
    </lineage>
</organism>
<proteinExistence type="predicted"/>
<dbReference type="RefSeq" id="WP_136854917.1">
    <property type="nucleotide sequence ID" value="NZ_CALEYR010000023.1"/>
</dbReference>
<sequence>MSRALIRQMGQIRAALLAGDAPMALDAIDALARTAARKGIDAPTREALEPGLADLRALAEASLRGAQQAAEQVRAIVQAARSLQTYDSLGRRTVSETRANAPQRF</sequence>
<name>A0A4U0QY98_9RHOB</name>
<comment type="caution">
    <text evidence="1">The sequence shown here is derived from an EMBL/GenBank/DDBJ whole genome shotgun (WGS) entry which is preliminary data.</text>
</comment>
<evidence type="ECO:0000313" key="1">
    <source>
        <dbReference type="EMBL" id="TJZ87313.1"/>
    </source>
</evidence>